<proteinExistence type="predicted"/>
<feature type="region of interest" description="Disordered" evidence="1">
    <location>
        <begin position="1"/>
        <end position="24"/>
    </location>
</feature>
<evidence type="ECO:0000259" key="2">
    <source>
        <dbReference type="Pfam" id="PF04865"/>
    </source>
</evidence>
<name>A0ABS3LPF4_9PROT</name>
<accession>A0ABS3LPF4</accession>
<dbReference type="Pfam" id="PF04865">
    <property type="entry name" value="Baseplate_J"/>
    <property type="match status" value="1"/>
</dbReference>
<dbReference type="Proteomes" id="UP000664399">
    <property type="component" value="Unassembled WGS sequence"/>
</dbReference>
<evidence type="ECO:0000256" key="1">
    <source>
        <dbReference type="SAM" id="MobiDB-lite"/>
    </source>
</evidence>
<gene>
    <name evidence="3" type="ORF">J2D75_12235</name>
</gene>
<feature type="domain" description="Baseplate protein J-like barrel" evidence="2">
    <location>
        <begin position="115"/>
        <end position="193"/>
    </location>
</feature>
<sequence length="412" mass="41023">MEQHRVPDSSSMGTTSVPPPSFTDTGFVAPAESDILAGALADLNAAMGGNLNTDLSTPQGQLATSFTAALGDAYDQFLAILNGVDPERAFGRLQDAIGNIYFMSRKGATATVVNVVCTGAVGVVVPSGTLVQDAGGHYYAADGAITLDATGTGTGSFSCTTPGAIECAANSISLYQSVTGLTAVSNPAAGVTGTDEEGRAAFEARREASVAGNSVGSLDAIAGAVSAVDGVTAAYVVDNSTAAAVTTGGISLAAHSLYVCVNGGTDQDVALAILSKKAPGCGYTGTTTVTVTDPNSHYQTPPTYAVSFTRAADTPLYFTVKIKDSAAVPSTAATQIQAVILAAFEEDGGDAGIIGGTVYASAYYAAVAALGAWAKIMEITVGTAASPTGLTAALNINQIPTLDTASIAVTVA</sequence>
<dbReference type="EMBL" id="JAFVMG010000016">
    <property type="protein sequence ID" value="MBO1329238.1"/>
    <property type="molecule type" value="Genomic_DNA"/>
</dbReference>
<evidence type="ECO:0000313" key="4">
    <source>
        <dbReference type="Proteomes" id="UP000664399"/>
    </source>
</evidence>
<dbReference type="InterPro" id="IPR006949">
    <property type="entry name" value="Barrel_Baseplate_J-like"/>
</dbReference>
<evidence type="ECO:0000313" key="3">
    <source>
        <dbReference type="EMBL" id="MBO1329238.1"/>
    </source>
</evidence>
<protein>
    <submittedName>
        <fullName evidence="3">Baseplate J/gp47 family protein</fullName>
    </submittedName>
</protein>
<comment type="caution">
    <text evidence="3">The sequence shown here is derived from an EMBL/GenBank/DDBJ whole genome shotgun (WGS) entry which is preliminary data.</text>
</comment>
<reference evidence="3 4" key="1">
    <citation type="submission" date="2021-03" db="EMBL/GenBank/DDBJ databases">
        <title>The complete genome sequence of Acetobacter suratthaniensis TBRC 1719.</title>
        <authorList>
            <person name="Charoenyingcharoen P."/>
            <person name="Yukphan P."/>
        </authorList>
    </citation>
    <scope>NUCLEOTIDE SEQUENCE [LARGE SCALE GENOMIC DNA]</scope>
    <source>
        <strain evidence="3 4">TBRC 1719</strain>
    </source>
</reference>
<organism evidence="3 4">
    <name type="scientific">Acetobacter suratthaniensis</name>
    <dbReference type="NCBI Taxonomy" id="1502841"/>
    <lineage>
        <taxon>Bacteria</taxon>
        <taxon>Pseudomonadati</taxon>
        <taxon>Pseudomonadota</taxon>
        <taxon>Alphaproteobacteria</taxon>
        <taxon>Acetobacterales</taxon>
        <taxon>Acetobacteraceae</taxon>
        <taxon>Acetobacter</taxon>
    </lineage>
</organism>
<keyword evidence="4" id="KW-1185">Reference proteome</keyword>